<feature type="compositionally biased region" description="Polar residues" evidence="9">
    <location>
        <begin position="608"/>
        <end position="622"/>
    </location>
</feature>
<evidence type="ECO:0000256" key="8">
    <source>
        <dbReference type="ARBA" id="ARBA00023136"/>
    </source>
</evidence>
<evidence type="ECO:0000256" key="7">
    <source>
        <dbReference type="ARBA" id="ARBA00023121"/>
    </source>
</evidence>
<evidence type="ECO:0000256" key="1">
    <source>
        <dbReference type="ARBA" id="ARBA00004586"/>
    </source>
</evidence>
<keyword evidence="2" id="KW-0813">Transport</keyword>
<feature type="region of interest" description="Disordered" evidence="9">
    <location>
        <begin position="528"/>
        <end position="741"/>
    </location>
</feature>
<feature type="compositionally biased region" description="Basic and acidic residues" evidence="9">
    <location>
        <begin position="631"/>
        <end position="644"/>
    </location>
</feature>
<feature type="compositionally biased region" description="Low complexity" evidence="9">
    <location>
        <begin position="64"/>
        <end position="76"/>
    </location>
</feature>
<evidence type="ECO:0000256" key="2">
    <source>
        <dbReference type="ARBA" id="ARBA00022448"/>
    </source>
</evidence>
<dbReference type="PANTHER" id="PTHR13466:SF19">
    <property type="entry name" value="NUCLEUS-VACUOLE JUNCTION PROTEIN 2"/>
    <property type="match status" value="1"/>
</dbReference>
<feature type="compositionally biased region" description="Polar residues" evidence="9">
    <location>
        <begin position="976"/>
        <end position="998"/>
    </location>
</feature>
<dbReference type="AlphaFoldDB" id="A0A6V8HTK1"/>
<keyword evidence="3 10" id="KW-0812">Transmembrane</keyword>
<dbReference type="GO" id="GO:0015914">
    <property type="term" value="P:phospholipid transport"/>
    <property type="evidence" value="ECO:0007669"/>
    <property type="project" value="TreeGrafter"/>
</dbReference>
<keyword evidence="7" id="KW-0446">Lipid-binding</keyword>
<evidence type="ECO:0000256" key="4">
    <source>
        <dbReference type="ARBA" id="ARBA00022824"/>
    </source>
</evidence>
<dbReference type="Pfam" id="PF15413">
    <property type="entry name" value="PH_11"/>
    <property type="match status" value="1"/>
</dbReference>
<keyword evidence="6" id="KW-0445">Lipid transport</keyword>
<feature type="compositionally biased region" description="Basic and acidic residues" evidence="9">
    <location>
        <begin position="919"/>
        <end position="932"/>
    </location>
</feature>
<feature type="compositionally biased region" description="Polar residues" evidence="9">
    <location>
        <begin position="665"/>
        <end position="676"/>
    </location>
</feature>
<evidence type="ECO:0000259" key="11">
    <source>
        <dbReference type="PROSITE" id="PS51847"/>
    </source>
</evidence>
<dbReference type="GO" id="GO:0005789">
    <property type="term" value="C:endoplasmic reticulum membrane"/>
    <property type="evidence" value="ECO:0007669"/>
    <property type="project" value="UniProtKB-SubCell"/>
</dbReference>
<feature type="compositionally biased region" description="Basic and acidic residues" evidence="9">
    <location>
        <begin position="844"/>
        <end position="853"/>
    </location>
</feature>
<organism evidence="12 13">
    <name type="scientific">Talaromyces pinophilus</name>
    <name type="common">Penicillium pinophilum</name>
    <dbReference type="NCBI Taxonomy" id="128442"/>
    <lineage>
        <taxon>Eukaryota</taxon>
        <taxon>Fungi</taxon>
        <taxon>Dikarya</taxon>
        <taxon>Ascomycota</taxon>
        <taxon>Pezizomycotina</taxon>
        <taxon>Eurotiomycetes</taxon>
        <taxon>Eurotiomycetidae</taxon>
        <taxon>Eurotiales</taxon>
        <taxon>Trichocomaceae</taxon>
        <taxon>Talaromyces</taxon>
        <taxon>Talaromyces sect. Talaromyces</taxon>
    </lineage>
</organism>
<dbReference type="Proteomes" id="UP000053095">
    <property type="component" value="Unassembled WGS sequence"/>
</dbReference>
<feature type="domain" description="SMP-LTD" evidence="11">
    <location>
        <begin position="319"/>
        <end position="510"/>
    </location>
</feature>
<reference evidence="13" key="1">
    <citation type="journal article" date="2015" name="Genome Announc.">
        <title>Draft genome sequence of Talaromyces cellulolyticus strain Y-94, a source of lignocellulosic biomass-degrading enzymes.</title>
        <authorList>
            <person name="Fujii T."/>
            <person name="Koike H."/>
            <person name="Sawayama S."/>
            <person name="Yano S."/>
            <person name="Inoue H."/>
        </authorList>
    </citation>
    <scope>NUCLEOTIDE SEQUENCE [LARGE SCALE GENOMIC DNA]</scope>
    <source>
        <strain evidence="13">Y-94</strain>
    </source>
</reference>
<evidence type="ECO:0000313" key="12">
    <source>
        <dbReference type="EMBL" id="GAM43841.1"/>
    </source>
</evidence>
<dbReference type="PROSITE" id="PS51847">
    <property type="entry name" value="SMP"/>
    <property type="match status" value="1"/>
</dbReference>
<keyword evidence="5 10" id="KW-1133">Transmembrane helix</keyword>
<evidence type="ECO:0000256" key="10">
    <source>
        <dbReference type="SAM" id="Phobius"/>
    </source>
</evidence>
<proteinExistence type="predicted"/>
<accession>A0A6V8HTK1</accession>
<dbReference type="GO" id="GO:0008289">
    <property type="term" value="F:lipid binding"/>
    <property type="evidence" value="ECO:0007669"/>
    <property type="project" value="UniProtKB-KW"/>
</dbReference>
<feature type="region of interest" description="Disordered" evidence="9">
    <location>
        <begin position="772"/>
        <end position="998"/>
    </location>
</feature>
<dbReference type="GO" id="GO:1990456">
    <property type="term" value="P:mitochondrion-endoplasmic reticulum membrane tethering"/>
    <property type="evidence" value="ECO:0007669"/>
    <property type="project" value="TreeGrafter"/>
</dbReference>
<gene>
    <name evidence="12" type="ORF">TCE0_060f18981</name>
</gene>
<dbReference type="GO" id="GO:0032865">
    <property type="term" value="C:ERMES complex"/>
    <property type="evidence" value="ECO:0007669"/>
    <property type="project" value="TreeGrafter"/>
</dbReference>
<feature type="region of interest" description="Disordered" evidence="9">
    <location>
        <begin position="45"/>
        <end position="80"/>
    </location>
</feature>
<feature type="compositionally biased region" description="Polar residues" evidence="9">
    <location>
        <begin position="711"/>
        <end position="736"/>
    </location>
</feature>
<dbReference type="InterPro" id="IPR031468">
    <property type="entry name" value="SMP_LBD"/>
</dbReference>
<comment type="subcellular location">
    <subcellularLocation>
        <location evidence="1">Endoplasmic reticulum membrane</location>
    </subcellularLocation>
</comment>
<dbReference type="SUPFAM" id="SSF50729">
    <property type="entry name" value="PH domain-like"/>
    <property type="match status" value="1"/>
</dbReference>
<evidence type="ECO:0000256" key="6">
    <source>
        <dbReference type="ARBA" id="ARBA00023055"/>
    </source>
</evidence>
<evidence type="ECO:0000313" key="13">
    <source>
        <dbReference type="Proteomes" id="UP000053095"/>
    </source>
</evidence>
<feature type="region of interest" description="Disordered" evidence="9">
    <location>
        <begin position="135"/>
        <end position="154"/>
    </location>
</feature>
<comment type="caution">
    <text evidence="12">The sequence shown here is derived from an EMBL/GenBank/DDBJ whole genome shotgun (WGS) entry which is preliminary data.</text>
</comment>
<sequence>MGSFTGYVVIYILGGVTFIPLIVALLFLHAYLTLKPPVNQDESLSSSAAATAVSNQHPGNTSDNNGNGQSINNNGENKSHARRLSLLSRPNDDQFSLKSGTDVLAEKFHQRVHHDNDVAAGYFAVCREYVPGGVNGKPPERTTPAGEVVGTESQSPSVYQSMYRSIFERKTASASIEPGNNNGGRGFRKARNVFYIVLRHGHLMLYDDEQQIEVRHVISLAHHDVTIYGGGEDIPEGELYAKRNAICLSRREDSIADLRGLTPPFYLFCHSQSTKEDFYHALLKNQEKIPNSPNSPPSPQLYDAKDIVKLVQDLHASEDHLQTRWINALIGRLFLAMYKTPEMHEFVRTKITKKISRVPKPNFISNIALRKIDMGQGAPSITNPRLKDLALDGDCTVETDVNYSGNFRIEISATARIDLGPRIKARSVDLVLAVVLKKLSGHMLIRFKPPPSNRIWFCFATKPDMTMTIEPIVSTRQITYGIILRGIESRIREVVEETLVFPYWDDVPFLDTASFPFRGGVWQRDIPKNQDGIEIPDESEARNDSEESADAISVDALKTKDERSWSTPDFVKSNPPSLRSSKSFKSMPVDSPIDEVAGASSSVDKRSNTSPIDTIRTRTFSNVAEPVVTADHGKADKAEGDSPKAHRRNRSKRDAASSMIEIKSRSQSNSVSSTPYGSPPEGTLLDTATFEEPTDSIFNETLSTRERGKSNRPSSSNSDAMASNVSLAPSTTSDGTNFKGKFESINRSFSSVSSDKRSTTITAIGTATAAAKKWGWNVLNKADQRRQPGEAGPKPGTPEHPIGRGRPLPPPGTPLPPPERNIFMQNSISIPRRKPVPPLPGQASEERKEDKRPVPPPPLPKRKSVPLRDADNVGFSDEILVVEAPPDSEPNSPAVAIAPPLPPQIPVTLPADVSVSSSRPEDAQVDGLEKTSENNVDEDDYTPWDSGFEQISGSSEDIDTSSIASKTKNKPAFSPTPDTKTIDKPNNSRTQSQEDLLL</sequence>
<dbReference type="CDD" id="cd21675">
    <property type="entry name" value="SMP_TEX2"/>
    <property type="match status" value="1"/>
</dbReference>
<protein>
    <recommendedName>
        <fullName evidence="11">SMP-LTD domain-containing protein</fullName>
    </recommendedName>
</protein>
<feature type="transmembrane region" description="Helical" evidence="10">
    <location>
        <begin position="7"/>
        <end position="32"/>
    </location>
</feature>
<evidence type="ECO:0000256" key="3">
    <source>
        <dbReference type="ARBA" id="ARBA00022692"/>
    </source>
</evidence>
<keyword evidence="13" id="KW-1185">Reference proteome</keyword>
<keyword evidence="8 10" id="KW-0472">Membrane</keyword>
<feature type="compositionally biased region" description="Low complexity" evidence="9">
    <location>
        <begin position="45"/>
        <end position="54"/>
    </location>
</feature>
<dbReference type="EMBL" id="DF933856">
    <property type="protein sequence ID" value="GAM43841.1"/>
    <property type="molecule type" value="Genomic_DNA"/>
</dbReference>
<feature type="compositionally biased region" description="Polar residues" evidence="9">
    <location>
        <begin position="574"/>
        <end position="584"/>
    </location>
</feature>
<name>A0A6V8HTK1_TALPI</name>
<evidence type="ECO:0000256" key="5">
    <source>
        <dbReference type="ARBA" id="ARBA00022989"/>
    </source>
</evidence>
<keyword evidence="4" id="KW-0256">Endoplasmic reticulum</keyword>
<feature type="compositionally biased region" description="Pro residues" evidence="9">
    <location>
        <begin position="807"/>
        <end position="819"/>
    </location>
</feature>
<evidence type="ECO:0000256" key="9">
    <source>
        <dbReference type="SAM" id="MobiDB-lite"/>
    </source>
</evidence>
<feature type="compositionally biased region" description="Polar residues" evidence="9">
    <location>
        <begin position="949"/>
        <end position="966"/>
    </location>
</feature>
<dbReference type="PANTHER" id="PTHR13466">
    <property type="entry name" value="TEX2 PROTEIN-RELATED"/>
    <property type="match status" value="1"/>
</dbReference>